<dbReference type="CDD" id="cd00093">
    <property type="entry name" value="HTH_XRE"/>
    <property type="match status" value="1"/>
</dbReference>
<comment type="caution">
    <text evidence="3">The sequence shown here is derived from an EMBL/GenBank/DDBJ whole genome shotgun (WGS) entry which is preliminary data.</text>
</comment>
<evidence type="ECO:0000256" key="1">
    <source>
        <dbReference type="ARBA" id="ARBA00023125"/>
    </source>
</evidence>
<organism evidence="3 4">
    <name type="scientific">Haloferax volcanii (strain ATCC 29605 / DSM 3757 / JCM 8879 / NBRC 14742 / NCIMB 2012 / VKM B-1768 / DS2)</name>
    <name type="common">Halobacterium volcanii</name>
    <dbReference type="NCBI Taxonomy" id="309800"/>
    <lineage>
        <taxon>Archaea</taxon>
        <taxon>Methanobacteriati</taxon>
        <taxon>Methanobacteriota</taxon>
        <taxon>Stenosarchaea group</taxon>
        <taxon>Halobacteria</taxon>
        <taxon>Halobacteriales</taxon>
        <taxon>Haloferacaceae</taxon>
        <taxon>Haloferax</taxon>
    </lineage>
</organism>
<dbReference type="PROSITE" id="PS50943">
    <property type="entry name" value="HTH_CROC1"/>
    <property type="match status" value="1"/>
</dbReference>
<dbReference type="PANTHER" id="PTHR46558">
    <property type="entry name" value="TRACRIPTIONAL REGULATORY PROTEIN-RELATED-RELATED"/>
    <property type="match status" value="1"/>
</dbReference>
<dbReference type="OrthoDB" id="67699at2157"/>
<evidence type="ECO:0000313" key="3">
    <source>
        <dbReference type="EMBL" id="ELY31433.1"/>
    </source>
</evidence>
<protein>
    <submittedName>
        <fullName evidence="3">Helix-turn-helix protein</fullName>
    </submittedName>
</protein>
<feature type="domain" description="HTH cro/C1-type" evidence="2">
    <location>
        <begin position="5"/>
        <end position="59"/>
    </location>
</feature>
<gene>
    <name evidence="3" type="ORF">C498_10206</name>
</gene>
<dbReference type="InterPro" id="IPR010982">
    <property type="entry name" value="Lambda_DNA-bd_dom_sf"/>
</dbReference>
<dbReference type="SMART" id="SM00530">
    <property type="entry name" value="HTH_XRE"/>
    <property type="match status" value="1"/>
</dbReference>
<dbReference type="InterPro" id="IPR001387">
    <property type="entry name" value="Cro/C1-type_HTH"/>
</dbReference>
<dbReference type="AlphaFoldDB" id="A0A384L898"/>
<reference evidence="4" key="1">
    <citation type="submission" date="2012-11" db="EMBL/GenBank/DDBJ databases">
        <authorList>
            <person name="Becker E.A."/>
            <person name="Seitzer P."/>
            <person name="Tritt A."/>
            <person name="Larsen D."/>
            <person name="Yao A."/>
            <person name="Wu D."/>
            <person name="Darling A."/>
            <person name="Eisen J.A."/>
            <person name="Facciotti M.T."/>
        </authorList>
    </citation>
    <scope>NUCLEOTIDE SEQUENCE [LARGE SCALE GENOMIC DNA]</scope>
    <source>
        <strain evidence="4">ATCC 29605 / DSM 3757 / JCM 8879 / NBRC 14742 / NCIMB 2012 / VKM B-1768 / DS2</strain>
    </source>
</reference>
<dbReference type="Gene3D" id="1.10.260.40">
    <property type="entry name" value="lambda repressor-like DNA-binding domains"/>
    <property type="match status" value="1"/>
</dbReference>
<accession>A0A384L898</accession>
<evidence type="ECO:0000259" key="2">
    <source>
        <dbReference type="PROSITE" id="PS50943"/>
    </source>
</evidence>
<dbReference type="GeneID" id="300253522"/>
<dbReference type="GO" id="GO:0003677">
    <property type="term" value="F:DNA binding"/>
    <property type="evidence" value="ECO:0007669"/>
    <property type="project" value="UniProtKB-KW"/>
</dbReference>
<evidence type="ECO:0000313" key="4">
    <source>
        <dbReference type="Proteomes" id="UP000011532"/>
    </source>
</evidence>
<dbReference type="RefSeq" id="WP_004043228.1">
    <property type="nucleotide sequence ID" value="NC_013966.1"/>
</dbReference>
<dbReference type="Pfam" id="PF01381">
    <property type="entry name" value="HTH_3"/>
    <property type="match status" value="1"/>
</dbReference>
<keyword evidence="1" id="KW-0238">DNA-binding</keyword>
<dbReference type="Proteomes" id="UP000011532">
    <property type="component" value="Unassembled WGS sequence"/>
</dbReference>
<reference evidence="3 4" key="2">
    <citation type="journal article" date="2014" name="PLoS Genet.">
        <title>Phylogenetically driven sequencing of extremely halophilic archaea reveals strategies for static and dynamic osmo-response.</title>
        <authorList>
            <person name="Becker E.A."/>
            <person name="Seitzer P.M."/>
            <person name="Tritt A."/>
            <person name="Larsen D."/>
            <person name="Krusor M."/>
            <person name="Yao A.I."/>
            <person name="Wu D."/>
            <person name="Madern D."/>
            <person name="Eisen J.A."/>
            <person name="Darling A.E."/>
            <person name="Facciotti M.T."/>
        </authorList>
    </citation>
    <scope>NUCLEOTIDE SEQUENCE [LARGE SCALE GENOMIC DNA]</scope>
    <source>
        <strain evidence="4">ATCC 29605 / DSM 3757 / JCM 8879 / NBRC 14742 / NCIMB 2012 / VKM B-1768 / DS2</strain>
    </source>
</reference>
<dbReference type="SUPFAM" id="SSF47413">
    <property type="entry name" value="lambda repressor-like DNA-binding domains"/>
    <property type="match status" value="1"/>
</dbReference>
<name>A0A384L898_HALVD</name>
<dbReference type="EMBL" id="AOHU01000058">
    <property type="protein sequence ID" value="ELY31433.1"/>
    <property type="molecule type" value="Genomic_DNA"/>
</dbReference>
<sequence length="66" mass="7667">MENDIRVKRAEEHITQEELATAVGVSRQTIYAIEHSRYDPSLELAFKLARYFDCSVEELFTPEFDG</sequence>
<dbReference type="PANTHER" id="PTHR46558:SF4">
    <property type="entry name" value="DNA-BIDING PHAGE PROTEIN"/>
    <property type="match status" value="1"/>
</dbReference>
<proteinExistence type="predicted"/>